<protein>
    <recommendedName>
        <fullName evidence="4">MSHA biogenesis protein MshJ</fullName>
    </recommendedName>
</protein>
<dbReference type="OrthoDB" id="6120446at2"/>
<dbReference type="EMBL" id="QQOH01000005">
    <property type="protein sequence ID" value="RDE18308.1"/>
    <property type="molecule type" value="Genomic_DNA"/>
</dbReference>
<accession>A0A369W8I8</accession>
<comment type="caution">
    <text evidence="2">The sequence shown here is derived from an EMBL/GenBank/DDBJ whole genome shotgun (WGS) entry which is preliminary data.</text>
</comment>
<gene>
    <name evidence="2" type="ORF">DV711_16740</name>
</gene>
<keyword evidence="1" id="KW-1133">Transmembrane helix</keyword>
<name>A0A369W8I8_9GAMM</name>
<keyword evidence="1" id="KW-0472">Membrane</keyword>
<evidence type="ECO:0000313" key="3">
    <source>
        <dbReference type="Proteomes" id="UP000253769"/>
    </source>
</evidence>
<dbReference type="RefSeq" id="WP_114696884.1">
    <property type="nucleotide sequence ID" value="NZ_QQOH01000005.1"/>
</dbReference>
<evidence type="ECO:0008006" key="4">
    <source>
        <dbReference type="Google" id="ProtNLM"/>
    </source>
</evidence>
<evidence type="ECO:0000313" key="2">
    <source>
        <dbReference type="EMBL" id="RDE18308.1"/>
    </source>
</evidence>
<sequence length="205" mass="23822">MQTIKQRYRNLSSTERKQLLFVIALLSLGAYLLLAAMMWEQMFQAEKLANRKQNRIDVRIGNYEAPEIDPAFTQDALDEVNGKLRGIEQQLLRLNQTLLPLDAPDLKEQTKLELTRLATGNQIQIVELHTLNGATRELPEELQGQAIHELFRDRPYFRVLCRGGYFDFIRYIDSLDQLSFRGFIRNLQIQPGETGPLEIQFELQM</sequence>
<feature type="transmembrane region" description="Helical" evidence="1">
    <location>
        <begin position="20"/>
        <end position="39"/>
    </location>
</feature>
<dbReference type="Proteomes" id="UP000253769">
    <property type="component" value="Unassembled WGS sequence"/>
</dbReference>
<organism evidence="2 3">
    <name type="scientific">Motiliproteus coralliicola</name>
    <dbReference type="NCBI Taxonomy" id="2283196"/>
    <lineage>
        <taxon>Bacteria</taxon>
        <taxon>Pseudomonadati</taxon>
        <taxon>Pseudomonadota</taxon>
        <taxon>Gammaproteobacteria</taxon>
        <taxon>Oceanospirillales</taxon>
        <taxon>Oceanospirillaceae</taxon>
        <taxon>Motiliproteus</taxon>
    </lineage>
</organism>
<keyword evidence="3" id="KW-1185">Reference proteome</keyword>
<reference evidence="2 3" key="1">
    <citation type="submission" date="2018-07" db="EMBL/GenBank/DDBJ databases">
        <title>Motiliproteus coralliicola sp. nov., a bacterium isolated from Coral.</title>
        <authorList>
            <person name="Wang G."/>
        </authorList>
    </citation>
    <scope>NUCLEOTIDE SEQUENCE [LARGE SCALE GENOMIC DNA]</scope>
    <source>
        <strain evidence="2 3">C34</strain>
    </source>
</reference>
<dbReference type="AlphaFoldDB" id="A0A369W8I8"/>
<keyword evidence="1" id="KW-0812">Transmembrane</keyword>
<evidence type="ECO:0000256" key="1">
    <source>
        <dbReference type="SAM" id="Phobius"/>
    </source>
</evidence>
<proteinExistence type="predicted"/>